<dbReference type="GO" id="GO:0002100">
    <property type="term" value="P:tRNA wobble adenosine to inosine editing"/>
    <property type="evidence" value="ECO:0007669"/>
    <property type="project" value="InterPro"/>
</dbReference>
<dbReference type="Proteomes" id="UP001327560">
    <property type="component" value="Chromosome 4"/>
</dbReference>
<dbReference type="InterPro" id="IPR002125">
    <property type="entry name" value="CMP_dCMP_dom"/>
</dbReference>
<dbReference type="InterPro" id="IPR016193">
    <property type="entry name" value="Cytidine_deaminase-like"/>
</dbReference>
<dbReference type="GO" id="GO:0005737">
    <property type="term" value="C:cytoplasm"/>
    <property type="evidence" value="ECO:0007669"/>
    <property type="project" value="TreeGrafter"/>
</dbReference>
<dbReference type="AlphaFoldDB" id="A0AAQ3QEK8"/>
<dbReference type="PANTHER" id="PTHR11079">
    <property type="entry name" value="CYTOSINE DEAMINASE FAMILY MEMBER"/>
    <property type="match status" value="1"/>
</dbReference>
<evidence type="ECO:0000313" key="5">
    <source>
        <dbReference type="Proteomes" id="UP001327560"/>
    </source>
</evidence>
<reference evidence="4 5" key="1">
    <citation type="submission" date="2023-10" db="EMBL/GenBank/DDBJ databases">
        <title>Chromosome-scale genome assembly provides insights into flower coloration mechanisms of Canna indica.</title>
        <authorList>
            <person name="Li C."/>
        </authorList>
    </citation>
    <scope>NUCLEOTIDE SEQUENCE [LARGE SCALE GENOMIC DNA]</scope>
    <source>
        <tissue evidence="4">Flower</tissue>
    </source>
</reference>
<accession>A0AAQ3QEK8</accession>
<organism evidence="4 5">
    <name type="scientific">Canna indica</name>
    <name type="common">Indian-shot</name>
    <dbReference type="NCBI Taxonomy" id="4628"/>
    <lineage>
        <taxon>Eukaryota</taxon>
        <taxon>Viridiplantae</taxon>
        <taxon>Streptophyta</taxon>
        <taxon>Embryophyta</taxon>
        <taxon>Tracheophyta</taxon>
        <taxon>Spermatophyta</taxon>
        <taxon>Magnoliopsida</taxon>
        <taxon>Liliopsida</taxon>
        <taxon>Zingiberales</taxon>
        <taxon>Cannaceae</taxon>
        <taxon>Canna</taxon>
    </lineage>
</organism>
<sequence>MARRMKWEIVHVPGEPERSLEVDTVDVFASNIEPKLANNIVRQLNQVVPLENLRHVKRVRRRTAEGKVELSVILCLSGEYEKDAEALPRGIHQLISAYNLCPYRAKVAKHAAISKEEWEEQCKLWPTSYHPSTNLDGIATLSEGELQLIFNYMDSAIQLTKMSYAGGKVQNAAVIVDPLRGQVIASAHDQTSYPCPLTFKTSARGGCVDECGVTIASQSDSNEFGNNQDNSVKKFALQKCNEYSGVSCLNPWGWTTQRASHQNSSGKSDNKFSWHPLRHAAIVAIENAAARDRELFPGLGSSESQSEPIDILPNPSDNCPSKRQKIQVFEELNMEKEFLHNSEPNELMRPYLCTGFDIYLVWEPCTLCAMALVHQRIRRIFFALPNPNAGALGSVYRLQGEKSLNHHYSVFRISIPEQNLHEIELNASNNSSNKAESKEEI</sequence>
<dbReference type="PROSITE" id="PS51747">
    <property type="entry name" value="CYT_DCMP_DEAMINASES_2"/>
    <property type="match status" value="1"/>
</dbReference>
<evidence type="ECO:0000256" key="1">
    <source>
        <dbReference type="ARBA" id="ARBA00022694"/>
    </source>
</evidence>
<dbReference type="Gene3D" id="3.40.140.10">
    <property type="entry name" value="Cytidine Deaminase, domain 2"/>
    <property type="match status" value="1"/>
</dbReference>
<evidence type="ECO:0000259" key="3">
    <source>
        <dbReference type="PROSITE" id="PS51747"/>
    </source>
</evidence>
<feature type="domain" description="CMP/dCMP-type deaminase" evidence="3">
    <location>
        <begin position="272"/>
        <end position="395"/>
    </location>
</feature>
<protein>
    <submittedName>
        <fullName evidence="4">Inactive tRNA-specific adenosine deaminase-like protein</fullName>
    </submittedName>
</protein>
<comment type="similarity">
    <text evidence="2">Belongs to the cytidine and deoxycytidylate deaminase family. ADAT3 subfamily.</text>
</comment>
<dbReference type="GO" id="GO:0046872">
    <property type="term" value="F:metal ion binding"/>
    <property type="evidence" value="ECO:0007669"/>
    <property type="project" value="UniProtKB-KW"/>
</dbReference>
<proteinExistence type="inferred from homology"/>
<keyword evidence="5" id="KW-1185">Reference proteome</keyword>
<dbReference type="Pfam" id="PF00383">
    <property type="entry name" value="dCMP_cyt_deam_1"/>
    <property type="match status" value="1"/>
</dbReference>
<name>A0AAQ3QEK8_9LILI</name>
<dbReference type="GO" id="GO:0052717">
    <property type="term" value="F:tRNA-specific adenosine-34 deaminase activity"/>
    <property type="evidence" value="ECO:0007669"/>
    <property type="project" value="UniProtKB-EC"/>
</dbReference>
<dbReference type="PANTHER" id="PTHR11079:SF156">
    <property type="entry name" value="INACTIVE TRNA-SPECIFIC ADENOSINE DEAMINASE-LIKE PROTEIN 3-RELATED"/>
    <property type="match status" value="1"/>
</dbReference>
<evidence type="ECO:0000256" key="2">
    <source>
        <dbReference type="ARBA" id="ARBA00038160"/>
    </source>
</evidence>
<dbReference type="SUPFAM" id="SSF53927">
    <property type="entry name" value="Cytidine deaminase-like"/>
    <property type="match status" value="1"/>
</dbReference>
<dbReference type="GO" id="GO:0005634">
    <property type="term" value="C:nucleus"/>
    <property type="evidence" value="ECO:0007669"/>
    <property type="project" value="TreeGrafter"/>
</dbReference>
<keyword evidence="1" id="KW-0819">tRNA processing</keyword>
<dbReference type="EMBL" id="CP136893">
    <property type="protein sequence ID" value="WOL05535.1"/>
    <property type="molecule type" value="Genomic_DNA"/>
</dbReference>
<gene>
    <name evidence="4" type="ORF">Cni_G14264</name>
</gene>
<evidence type="ECO:0000313" key="4">
    <source>
        <dbReference type="EMBL" id="WOL05535.1"/>
    </source>
</evidence>